<protein>
    <recommendedName>
        <fullName evidence="3">Cysteine synthase</fullName>
    </recommendedName>
</protein>
<dbReference type="EMBL" id="BAWO01000070">
    <property type="protein sequence ID" value="GAJ41439.1"/>
    <property type="molecule type" value="Genomic_DNA"/>
</dbReference>
<sequence length="36" mass="4423">MTKETNIVTIFPDRGDRYLDLVYDDQWLNKVKRESY</sequence>
<evidence type="ECO:0000313" key="1">
    <source>
        <dbReference type="EMBL" id="GAJ41439.1"/>
    </source>
</evidence>
<dbReference type="Proteomes" id="UP000023561">
    <property type="component" value="Unassembled WGS sequence"/>
</dbReference>
<accession>A0A023DJJ8</accession>
<gene>
    <name evidence="1" type="ORF">GCA01S_070_00060</name>
</gene>
<evidence type="ECO:0000313" key="2">
    <source>
        <dbReference type="Proteomes" id="UP000023561"/>
    </source>
</evidence>
<dbReference type="InterPro" id="IPR036052">
    <property type="entry name" value="TrpB-like_PALP_sf"/>
</dbReference>
<reference evidence="1 2" key="1">
    <citation type="submission" date="2014-04" db="EMBL/GenBank/DDBJ databases">
        <title>Whole genome shotgun sequence of Geobacillus caldoxylosilyticus NBRC 107762.</title>
        <authorList>
            <person name="Hosoyama A."/>
            <person name="Hosoyama Y."/>
            <person name="Katano-Makiyama Y."/>
            <person name="Tsuchikane K."/>
            <person name="Ohji S."/>
            <person name="Ichikawa N."/>
            <person name="Yamazoe A."/>
            <person name="Fujita N."/>
        </authorList>
    </citation>
    <scope>NUCLEOTIDE SEQUENCE [LARGE SCALE GENOMIC DNA]</scope>
    <source>
        <strain evidence="1 2">NBRC 107762</strain>
    </source>
</reference>
<comment type="caution">
    <text evidence="1">The sequence shown here is derived from an EMBL/GenBank/DDBJ whole genome shotgun (WGS) entry which is preliminary data.</text>
</comment>
<organism evidence="1 2">
    <name type="scientific">Parageobacillus caldoxylosilyticus NBRC 107762</name>
    <dbReference type="NCBI Taxonomy" id="1220594"/>
    <lineage>
        <taxon>Bacteria</taxon>
        <taxon>Bacillati</taxon>
        <taxon>Bacillota</taxon>
        <taxon>Bacilli</taxon>
        <taxon>Bacillales</taxon>
        <taxon>Anoxybacillaceae</taxon>
        <taxon>Saccharococcus</taxon>
    </lineage>
</organism>
<dbReference type="GO" id="GO:1901605">
    <property type="term" value="P:alpha-amino acid metabolic process"/>
    <property type="evidence" value="ECO:0007669"/>
    <property type="project" value="UniProtKB-ARBA"/>
</dbReference>
<proteinExistence type="predicted"/>
<dbReference type="Gene3D" id="3.40.50.1100">
    <property type="match status" value="1"/>
</dbReference>
<keyword evidence="2" id="KW-1185">Reference proteome</keyword>
<evidence type="ECO:0008006" key="3">
    <source>
        <dbReference type="Google" id="ProtNLM"/>
    </source>
</evidence>
<dbReference type="AlphaFoldDB" id="A0A023DJJ8"/>
<name>A0A023DJJ8_9BACL</name>